<evidence type="ECO:0000256" key="6">
    <source>
        <dbReference type="SAM" id="Phobius"/>
    </source>
</evidence>
<dbReference type="PANTHER" id="PTHR33545:SF5">
    <property type="entry name" value="UPF0750 MEMBRANE PROTEIN YITT"/>
    <property type="match status" value="1"/>
</dbReference>
<feature type="transmembrane region" description="Helical" evidence="6">
    <location>
        <begin position="55"/>
        <end position="74"/>
    </location>
</feature>
<dbReference type="CDD" id="cd16380">
    <property type="entry name" value="YitT_C"/>
    <property type="match status" value="1"/>
</dbReference>
<reference evidence="9" key="1">
    <citation type="submission" date="2016-10" db="EMBL/GenBank/DDBJ databases">
        <authorList>
            <person name="Varghese N."/>
            <person name="Submissions S."/>
        </authorList>
    </citation>
    <scope>NUCLEOTIDE SEQUENCE [LARGE SCALE GENOMIC DNA]</scope>
    <source>
        <strain evidence="9">NLAE-zl-G277</strain>
    </source>
</reference>
<feature type="transmembrane region" description="Helical" evidence="6">
    <location>
        <begin position="151"/>
        <end position="171"/>
    </location>
</feature>
<evidence type="ECO:0000313" key="8">
    <source>
        <dbReference type="EMBL" id="SET95617.1"/>
    </source>
</evidence>
<feature type="domain" description="DUF2179" evidence="7">
    <location>
        <begin position="224"/>
        <end position="278"/>
    </location>
</feature>
<evidence type="ECO:0000259" key="7">
    <source>
        <dbReference type="Pfam" id="PF10035"/>
    </source>
</evidence>
<dbReference type="PIRSF" id="PIRSF006483">
    <property type="entry name" value="Membrane_protein_YitT"/>
    <property type="match status" value="1"/>
</dbReference>
<comment type="subcellular location">
    <subcellularLocation>
        <location evidence="1">Cell membrane</location>
        <topology evidence="1">Multi-pass membrane protein</topology>
    </subcellularLocation>
</comment>
<dbReference type="EMBL" id="FOIM01000021">
    <property type="protein sequence ID" value="SET95617.1"/>
    <property type="molecule type" value="Genomic_DNA"/>
</dbReference>
<feature type="transmembrane region" description="Helical" evidence="6">
    <location>
        <begin position="86"/>
        <end position="104"/>
    </location>
</feature>
<proteinExistence type="predicted"/>
<evidence type="ECO:0000256" key="1">
    <source>
        <dbReference type="ARBA" id="ARBA00004651"/>
    </source>
</evidence>
<keyword evidence="5 6" id="KW-0472">Membrane</keyword>
<dbReference type="InterPro" id="IPR003740">
    <property type="entry name" value="YitT"/>
</dbReference>
<protein>
    <submittedName>
        <fullName evidence="8">Uncharacterized membrane-anchored protein YitT, contains DUF161 and DUF2179 domains</fullName>
    </submittedName>
</protein>
<keyword evidence="4 6" id="KW-1133">Transmembrane helix</keyword>
<name>A0A1I0IFE0_9FIRM</name>
<organism evidence="8 9">
    <name type="scientific">Enterocloster lavalensis</name>
    <dbReference type="NCBI Taxonomy" id="460384"/>
    <lineage>
        <taxon>Bacteria</taxon>
        <taxon>Bacillati</taxon>
        <taxon>Bacillota</taxon>
        <taxon>Clostridia</taxon>
        <taxon>Lachnospirales</taxon>
        <taxon>Lachnospiraceae</taxon>
        <taxon>Enterocloster</taxon>
    </lineage>
</organism>
<dbReference type="STRING" id="460384.SAMN05216313_12141"/>
<accession>A0A1I0IFE0</accession>
<evidence type="ECO:0000256" key="5">
    <source>
        <dbReference type="ARBA" id="ARBA00023136"/>
    </source>
</evidence>
<sequence>MSAARQEKVRNIVCLLAGSFVYSVGTHCFVVPANIAPGGASGLALMVNFVTGLPVGVLTMVVNVPLLILAWIYLSRKFAVSTAMTCIACSVILDFVVAPVFPMYTGDRLLSSLFGGVIVGAGMALIFMSGSTTGGSDILGYILQKKKPHLSIGRALIIVDGVVLALSIFVFHNVESGLLGMISLYACTSVIDAILYGNDAGSMVTIVSQYPQRIADRIIQDLERSATVMDGRGAYSRKDTGILLCTVRRSQFGRLKQIIRETDSSAFVMVTETTEVFGEGFKEIVS</sequence>
<dbReference type="Pfam" id="PF10035">
    <property type="entry name" value="DUF2179"/>
    <property type="match status" value="1"/>
</dbReference>
<feature type="transmembrane region" description="Helical" evidence="6">
    <location>
        <begin position="12"/>
        <end position="35"/>
    </location>
</feature>
<dbReference type="Gene3D" id="3.30.70.120">
    <property type="match status" value="1"/>
</dbReference>
<dbReference type="InterPro" id="IPR019264">
    <property type="entry name" value="DUF2179"/>
</dbReference>
<evidence type="ECO:0000256" key="3">
    <source>
        <dbReference type="ARBA" id="ARBA00022692"/>
    </source>
</evidence>
<dbReference type="AlphaFoldDB" id="A0A1I0IFE0"/>
<evidence type="ECO:0000256" key="2">
    <source>
        <dbReference type="ARBA" id="ARBA00022475"/>
    </source>
</evidence>
<evidence type="ECO:0000256" key="4">
    <source>
        <dbReference type="ARBA" id="ARBA00022989"/>
    </source>
</evidence>
<gene>
    <name evidence="8" type="ORF">SAMN05216313_12141</name>
</gene>
<dbReference type="PANTHER" id="PTHR33545">
    <property type="entry name" value="UPF0750 MEMBRANE PROTEIN YITT-RELATED"/>
    <property type="match status" value="1"/>
</dbReference>
<dbReference type="Proteomes" id="UP000198508">
    <property type="component" value="Unassembled WGS sequence"/>
</dbReference>
<dbReference type="Pfam" id="PF02588">
    <property type="entry name" value="YitT_membrane"/>
    <property type="match status" value="1"/>
</dbReference>
<keyword evidence="9" id="KW-1185">Reference proteome</keyword>
<dbReference type="GO" id="GO:0005886">
    <property type="term" value="C:plasma membrane"/>
    <property type="evidence" value="ECO:0007669"/>
    <property type="project" value="UniProtKB-SubCell"/>
</dbReference>
<evidence type="ECO:0000313" key="9">
    <source>
        <dbReference type="Proteomes" id="UP000198508"/>
    </source>
</evidence>
<dbReference type="InterPro" id="IPR051461">
    <property type="entry name" value="UPF0750_membrane"/>
</dbReference>
<dbReference type="RefSeq" id="WP_092367011.1">
    <property type="nucleotide sequence ID" value="NZ_FOIM01000021.1"/>
</dbReference>
<dbReference type="InterPro" id="IPR015867">
    <property type="entry name" value="N-reg_PII/ATP_PRibTrfase_C"/>
</dbReference>
<keyword evidence="2" id="KW-1003">Cell membrane</keyword>
<keyword evidence="3 6" id="KW-0812">Transmembrane</keyword>